<accession>A0A328XH30</accession>
<dbReference type="OrthoDB" id="7432757at2"/>
<dbReference type="AlphaFoldDB" id="A0A328XH30"/>
<feature type="compositionally biased region" description="Low complexity" evidence="1">
    <location>
        <begin position="30"/>
        <end position="60"/>
    </location>
</feature>
<gene>
    <name evidence="2" type="ORF">BCL93_11449</name>
</gene>
<dbReference type="InterPro" id="IPR022050">
    <property type="entry name" value="T_hemolysin"/>
</dbReference>
<dbReference type="Proteomes" id="UP000249700">
    <property type="component" value="Unassembled WGS sequence"/>
</dbReference>
<dbReference type="EMBL" id="QLSX01000014">
    <property type="protein sequence ID" value="RAR57684.1"/>
    <property type="molecule type" value="Genomic_DNA"/>
</dbReference>
<evidence type="ECO:0000313" key="3">
    <source>
        <dbReference type="Proteomes" id="UP000249700"/>
    </source>
</evidence>
<organism evidence="2 3">
    <name type="scientific">Onishia taeanensis</name>
    <dbReference type="NCBI Taxonomy" id="284577"/>
    <lineage>
        <taxon>Bacteria</taxon>
        <taxon>Pseudomonadati</taxon>
        <taxon>Pseudomonadota</taxon>
        <taxon>Gammaproteobacteria</taxon>
        <taxon>Oceanospirillales</taxon>
        <taxon>Halomonadaceae</taxon>
        <taxon>Onishia</taxon>
    </lineage>
</organism>
<name>A0A328XH30_9GAMM</name>
<dbReference type="Pfam" id="PF12261">
    <property type="entry name" value="T_hemolysin"/>
    <property type="match status" value="1"/>
</dbReference>
<comment type="caution">
    <text evidence="2">The sequence shown here is derived from an EMBL/GenBank/DDBJ whole genome shotgun (WGS) entry which is preliminary data.</text>
</comment>
<evidence type="ECO:0000313" key="2">
    <source>
        <dbReference type="EMBL" id="RAR57684.1"/>
    </source>
</evidence>
<protein>
    <submittedName>
        <fullName evidence="2">Thermostable hemolysin</fullName>
    </submittedName>
</protein>
<proteinExistence type="predicted"/>
<evidence type="ECO:0000256" key="1">
    <source>
        <dbReference type="SAM" id="MobiDB-lite"/>
    </source>
</evidence>
<reference evidence="2 3" key="1">
    <citation type="submission" date="2018-06" db="EMBL/GenBank/DDBJ databases">
        <title>Comparative analysis of microorganisms from saline springs in Andes Mountain Range, Colombia.</title>
        <authorList>
            <person name="Rubin E."/>
        </authorList>
    </citation>
    <scope>NUCLEOTIDE SEQUENCE [LARGE SCALE GENOMIC DNA]</scope>
    <source>
        <strain evidence="2 3">USBA-857</strain>
    </source>
</reference>
<feature type="region of interest" description="Disordered" evidence="1">
    <location>
        <begin position="1"/>
        <end position="63"/>
    </location>
</feature>
<dbReference type="RefSeq" id="WP_112056256.1">
    <property type="nucleotide sequence ID" value="NZ_QLSX01000014.1"/>
</dbReference>
<sequence length="264" mass="28317">MPYHQATPLLDAQPEGRPGATLPGNLSAPSSGTLSGTLAGSLPDPLPGVSSAERSSGSSGPQAVAPLSWHIAENRHQQSALETLIRERFACDHGARVSHFLPRLLGLWQGELPQAAVGAQCADNAPLFLETYLDTSIERSLSESFGQPVERSSIVEIGNLACNRPGLQRALILNLVEQLHEEGYAWLVFTATPAVRNGFRRLGLSASPLALADPTRLSAQSREAWGSYYDLVPWVMGGSLALAYANLEAQGLLPRRQREGSHVR</sequence>